<accession>A0A1G4ING3</accession>
<dbReference type="AlphaFoldDB" id="A0A1G4ING3"/>
<keyword evidence="9" id="KW-1185">Reference proteome</keyword>
<evidence type="ECO:0000256" key="5">
    <source>
        <dbReference type="ARBA" id="ARBA00023136"/>
    </source>
</evidence>
<dbReference type="InterPro" id="IPR024758">
    <property type="entry name" value="Inp1"/>
</dbReference>
<sequence length="396" mass="44462">MNGSKTKLINGSDKTTKTGRKEPSNGSKTTDKKQHSPFKSIKNTLLLRNHKHRKSEPKPSASEPDYPKLRNQSAINDLLKERPTPKGQQRLSAQRVTLFKYNHVKVMNSVAHGHRSSSESSSSSTVTSQSTVLRRLDSNDVTTGSTKARRETCLMSDGPLEIYQIITQNVKAPAQKMAYLCLGRKDNILHPILPKLQITKLGCPEFKISILLLNPERYWIIEFLPEPGLAQVYDTITKDFESMISSVCSYKVEPNLKIFPAQANTLQSSLNQHSDPLESDESDLEYLLEDLESFSDNTNTTSDNESRDEEQTINDAFRKALRNIVVASDNSETLNGFNSKRLNSYHGTLLTSRFGPRSPIVRSISVPMRLQVFNNDSSPLSLGTWMDISSEDLTEK</sequence>
<comment type="function">
    <text evidence="1">Required for peroxisome inheritance.</text>
</comment>
<organism evidence="8 9">
    <name type="scientific">Lachancea nothofagi CBS 11611</name>
    <dbReference type="NCBI Taxonomy" id="1266666"/>
    <lineage>
        <taxon>Eukaryota</taxon>
        <taxon>Fungi</taxon>
        <taxon>Dikarya</taxon>
        <taxon>Ascomycota</taxon>
        <taxon>Saccharomycotina</taxon>
        <taxon>Saccharomycetes</taxon>
        <taxon>Saccharomycetales</taxon>
        <taxon>Saccharomycetaceae</taxon>
        <taxon>Lachancea</taxon>
    </lineage>
</organism>
<feature type="compositionally biased region" description="Low complexity" evidence="7">
    <location>
        <begin position="118"/>
        <end position="131"/>
    </location>
</feature>
<reference evidence="9" key="1">
    <citation type="submission" date="2016-03" db="EMBL/GenBank/DDBJ databases">
        <authorList>
            <person name="Devillers Hugo."/>
        </authorList>
    </citation>
    <scope>NUCLEOTIDE SEQUENCE [LARGE SCALE GENOMIC DNA]</scope>
</reference>
<gene>
    <name evidence="8" type="ORF">LANO_0A02388G</name>
</gene>
<dbReference type="GO" id="GO:0045033">
    <property type="term" value="P:peroxisome inheritance"/>
    <property type="evidence" value="ECO:0007669"/>
    <property type="project" value="InterPro"/>
</dbReference>
<dbReference type="OrthoDB" id="4068391at2759"/>
<feature type="compositionally biased region" description="Basic and acidic residues" evidence="7">
    <location>
        <begin position="14"/>
        <end position="34"/>
    </location>
</feature>
<feature type="compositionally biased region" description="Polar residues" evidence="7">
    <location>
        <begin position="1"/>
        <end position="13"/>
    </location>
</feature>
<evidence type="ECO:0000256" key="7">
    <source>
        <dbReference type="SAM" id="MobiDB-lite"/>
    </source>
</evidence>
<evidence type="ECO:0000256" key="4">
    <source>
        <dbReference type="ARBA" id="ARBA00021397"/>
    </source>
</evidence>
<name>A0A1G4ING3_9SACH</name>
<keyword evidence="5" id="KW-0472">Membrane</keyword>
<comment type="subcellular location">
    <subcellularLocation>
        <location evidence="2">Peroxisome membrane</location>
        <topology evidence="2">Peripheral membrane protein</topology>
    </subcellularLocation>
</comment>
<feature type="region of interest" description="Disordered" evidence="7">
    <location>
        <begin position="111"/>
        <end position="136"/>
    </location>
</feature>
<evidence type="ECO:0000256" key="3">
    <source>
        <dbReference type="ARBA" id="ARBA00010707"/>
    </source>
</evidence>
<dbReference type="PRINTS" id="PR02103">
    <property type="entry name" value="INPROXISOME1"/>
</dbReference>
<evidence type="ECO:0000313" key="8">
    <source>
        <dbReference type="EMBL" id="SCU78202.1"/>
    </source>
</evidence>
<proteinExistence type="inferred from homology"/>
<keyword evidence="6" id="KW-0576">Peroxisome</keyword>
<dbReference type="GO" id="GO:0005780">
    <property type="term" value="C:extrinsic component of intraperoxisomal membrane"/>
    <property type="evidence" value="ECO:0007669"/>
    <property type="project" value="InterPro"/>
</dbReference>
<evidence type="ECO:0000256" key="2">
    <source>
        <dbReference type="ARBA" id="ARBA00004421"/>
    </source>
</evidence>
<evidence type="ECO:0000313" key="9">
    <source>
        <dbReference type="Proteomes" id="UP000189911"/>
    </source>
</evidence>
<evidence type="ECO:0000256" key="1">
    <source>
        <dbReference type="ARBA" id="ARBA00003594"/>
    </source>
</evidence>
<dbReference type="Pfam" id="PF12634">
    <property type="entry name" value="Inp1"/>
    <property type="match status" value="1"/>
</dbReference>
<dbReference type="EMBL" id="LT598449">
    <property type="protein sequence ID" value="SCU78202.1"/>
    <property type="molecule type" value="Genomic_DNA"/>
</dbReference>
<evidence type="ECO:0000256" key="6">
    <source>
        <dbReference type="ARBA" id="ARBA00023140"/>
    </source>
</evidence>
<feature type="region of interest" description="Disordered" evidence="7">
    <location>
        <begin position="1"/>
        <end position="70"/>
    </location>
</feature>
<comment type="similarity">
    <text evidence="3">Belongs to the INP1 family.</text>
</comment>
<protein>
    <recommendedName>
        <fullName evidence="4">Inheritance of peroxisomes protein 1</fullName>
    </recommendedName>
</protein>
<dbReference type="Proteomes" id="UP000189911">
    <property type="component" value="Chromosome A"/>
</dbReference>